<gene>
    <name evidence="1" type="ORF">ACFO0N_17580</name>
</gene>
<dbReference type="InterPro" id="IPR019587">
    <property type="entry name" value="Polyketide_cyclase/dehydratase"/>
</dbReference>
<evidence type="ECO:0000313" key="2">
    <source>
        <dbReference type="Proteomes" id="UP001595921"/>
    </source>
</evidence>
<dbReference type="Pfam" id="PF10604">
    <property type="entry name" value="Polyketide_cyc2"/>
    <property type="match status" value="1"/>
</dbReference>
<comment type="caution">
    <text evidence="1">The sequence shown here is derived from an EMBL/GenBank/DDBJ whole genome shotgun (WGS) entry which is preliminary data.</text>
</comment>
<dbReference type="RefSeq" id="WP_267621335.1">
    <property type="nucleotide sequence ID" value="NZ_JAODIW010000006.1"/>
</dbReference>
<reference evidence="1 2" key="1">
    <citation type="journal article" date="2019" name="Int. J. Syst. Evol. Microbiol.">
        <title>The Global Catalogue of Microorganisms (GCM) 10K type strain sequencing project: providing services to taxonomists for standard genome sequencing and annotation.</title>
        <authorList>
            <consortium name="The Broad Institute Genomics Platform"/>
            <consortium name="The Broad Institute Genome Sequencing Center for Infectious Disease"/>
            <person name="Wu L."/>
            <person name="Ma J."/>
        </authorList>
    </citation>
    <scope>NUCLEOTIDE SEQUENCE [LARGE SCALE GENOMIC DNA]</scope>
    <source>
        <strain evidence="1 2">CGMCC 1.12553</strain>
    </source>
</reference>
<sequence length="136" mass="14836">MREVSVSRFVRATPTEVERALTPANVVEYEGSFRVRDVTEVDDATLVTAGASGLELTLRFERREDGLRYEQEGTEGPFDHMETEVSVAAEDEGSRVTARSTVSLGVPPAALADRVAAWKRKGELKRALDALAAALE</sequence>
<organism evidence="1 2">
    <name type="scientific">Halobium salinum</name>
    <dbReference type="NCBI Taxonomy" id="1364940"/>
    <lineage>
        <taxon>Archaea</taxon>
        <taxon>Methanobacteriati</taxon>
        <taxon>Methanobacteriota</taxon>
        <taxon>Stenosarchaea group</taxon>
        <taxon>Halobacteria</taxon>
        <taxon>Halobacteriales</taxon>
        <taxon>Haloferacaceae</taxon>
        <taxon>Halobium</taxon>
    </lineage>
</organism>
<evidence type="ECO:0000313" key="1">
    <source>
        <dbReference type="EMBL" id="MFC4359759.1"/>
    </source>
</evidence>
<dbReference type="EMBL" id="JBHSDS010000008">
    <property type="protein sequence ID" value="MFC4359759.1"/>
    <property type="molecule type" value="Genomic_DNA"/>
</dbReference>
<proteinExistence type="predicted"/>
<dbReference type="Proteomes" id="UP001595921">
    <property type="component" value="Unassembled WGS sequence"/>
</dbReference>
<dbReference type="AlphaFoldDB" id="A0ABD5PGC3"/>
<name>A0ABD5PGC3_9EURY</name>
<dbReference type="SUPFAM" id="SSF55961">
    <property type="entry name" value="Bet v1-like"/>
    <property type="match status" value="1"/>
</dbReference>
<protein>
    <submittedName>
        <fullName evidence="1">SRPBCC family protein</fullName>
    </submittedName>
</protein>
<dbReference type="InterPro" id="IPR023393">
    <property type="entry name" value="START-like_dom_sf"/>
</dbReference>
<keyword evidence="2" id="KW-1185">Reference proteome</keyword>
<accession>A0ABD5PGC3</accession>
<dbReference type="Gene3D" id="3.30.530.20">
    <property type="match status" value="1"/>
</dbReference>